<evidence type="ECO:0000313" key="2">
    <source>
        <dbReference type="EMBL" id="AHE40948.1"/>
    </source>
</evidence>
<dbReference type="AlphaFoldDB" id="V9Z8T7"/>
<evidence type="ECO:0000256" key="1">
    <source>
        <dbReference type="SAM" id="SignalP"/>
    </source>
</evidence>
<dbReference type="InterPro" id="IPR006170">
    <property type="entry name" value="PBP/GOBP"/>
</dbReference>
<name>V9Z8T7_COPFL</name>
<organism evidence="2">
    <name type="scientific">Copidosoma floridanum</name>
    <name type="common">Wasp</name>
    <dbReference type="NCBI Taxonomy" id="29053"/>
    <lineage>
        <taxon>Eukaryota</taxon>
        <taxon>Metazoa</taxon>
        <taxon>Ecdysozoa</taxon>
        <taxon>Arthropoda</taxon>
        <taxon>Hexapoda</taxon>
        <taxon>Insecta</taxon>
        <taxon>Pterygota</taxon>
        <taxon>Neoptera</taxon>
        <taxon>Endopterygota</taxon>
        <taxon>Hymenoptera</taxon>
        <taxon>Apocrita</taxon>
        <taxon>Proctotrupomorpha</taxon>
        <taxon>Chalcidoidea</taxon>
        <taxon>Encyrtidae</taxon>
        <taxon>Encyrtinae</taxon>
        <taxon>Copidosoma</taxon>
    </lineage>
</organism>
<dbReference type="Gene3D" id="1.10.238.20">
    <property type="entry name" value="Pheromone/general odorant binding protein domain"/>
    <property type="match status" value="1"/>
</dbReference>
<feature type="signal peptide" evidence="1">
    <location>
        <begin position="1"/>
        <end position="17"/>
    </location>
</feature>
<proteinExistence type="evidence at transcript level"/>
<dbReference type="GO" id="GO:0005549">
    <property type="term" value="F:odorant binding"/>
    <property type="evidence" value="ECO:0007669"/>
    <property type="project" value="InterPro"/>
</dbReference>
<dbReference type="EMBL" id="KF809740">
    <property type="protein sequence ID" value="AHE40948.1"/>
    <property type="molecule type" value="mRNA"/>
</dbReference>
<protein>
    <submittedName>
        <fullName evidence="2">Odorant-binding protein 6</fullName>
    </submittedName>
</protein>
<sequence>MKLLILTFALYIGFVLSQEYYKESQRHKRNYITSRQNFCYNETGFDKEKHTQIRLTRAYPLDISYFCFVGCATTQPKGLFLSTRSMNTTFLLEALTRTFTVEEANNIIDKCKDINTNGLCATGRSIHECFAKQGFMIADWIGYLDGDIV</sequence>
<keyword evidence="1" id="KW-0732">Signal</keyword>
<reference evidence="2" key="1">
    <citation type="journal article" date="2013" name="J. Insect Physiol.">
        <title>Analysis of odorant-binding protein gene family members in the polyembryonic wasp, Copidosoma floridanum: Evidence for caste bias and host interaction.</title>
        <authorList>
            <person name="Donnell D.M."/>
        </authorList>
    </citation>
    <scope>NUCLEOTIDE SEQUENCE</scope>
</reference>
<feature type="chain" id="PRO_5004785584" evidence="1">
    <location>
        <begin position="18"/>
        <end position="149"/>
    </location>
</feature>
<dbReference type="InterPro" id="IPR036728">
    <property type="entry name" value="PBP_GOBP_sf"/>
</dbReference>
<accession>V9Z8T7</accession>
<dbReference type="Pfam" id="PF01395">
    <property type="entry name" value="PBP_GOBP"/>
    <property type="match status" value="1"/>
</dbReference>
<dbReference type="SUPFAM" id="SSF47565">
    <property type="entry name" value="Insect pheromone/odorant-binding proteins"/>
    <property type="match status" value="1"/>
</dbReference>